<evidence type="ECO:0000313" key="6">
    <source>
        <dbReference type="Proteomes" id="UP000465601"/>
    </source>
</evidence>
<dbReference type="SUPFAM" id="SSF46785">
    <property type="entry name" value="Winged helix' DNA-binding domain"/>
    <property type="match status" value="1"/>
</dbReference>
<dbReference type="Pfam" id="PF01022">
    <property type="entry name" value="HTH_5"/>
    <property type="match status" value="1"/>
</dbReference>
<dbReference type="SMART" id="SM00418">
    <property type="entry name" value="HTH_ARSR"/>
    <property type="match status" value="1"/>
</dbReference>
<gene>
    <name evidence="5" type="ORF">F8153_05970</name>
</gene>
<keyword evidence="6" id="KW-1185">Reference proteome</keyword>
<dbReference type="PROSITE" id="PS50987">
    <property type="entry name" value="HTH_ARSR_2"/>
    <property type="match status" value="1"/>
</dbReference>
<evidence type="ECO:0000259" key="4">
    <source>
        <dbReference type="PROSITE" id="PS50987"/>
    </source>
</evidence>
<dbReference type="Proteomes" id="UP000465601">
    <property type="component" value="Unassembled WGS sequence"/>
</dbReference>
<dbReference type="InterPro" id="IPR036390">
    <property type="entry name" value="WH_DNA-bd_sf"/>
</dbReference>
<dbReference type="PROSITE" id="PS00846">
    <property type="entry name" value="HTH_ARSR_1"/>
    <property type="match status" value="1"/>
</dbReference>
<proteinExistence type="predicted"/>
<protein>
    <submittedName>
        <fullName evidence="5">Winged helix-turn-helix transcriptional regulator</fullName>
    </submittedName>
</protein>
<dbReference type="Gene3D" id="1.10.10.10">
    <property type="entry name" value="Winged helix-like DNA-binding domain superfamily/Winged helix DNA-binding domain"/>
    <property type="match status" value="1"/>
</dbReference>
<dbReference type="InterPro" id="IPR018334">
    <property type="entry name" value="ArsR_HTH"/>
</dbReference>
<dbReference type="OrthoDB" id="9798835at2"/>
<feature type="domain" description="HTH arsR-type" evidence="4">
    <location>
        <begin position="1"/>
        <end position="93"/>
    </location>
</feature>
<accession>A0A833MED0</accession>
<evidence type="ECO:0000256" key="1">
    <source>
        <dbReference type="ARBA" id="ARBA00023015"/>
    </source>
</evidence>
<dbReference type="GO" id="GO:0003677">
    <property type="term" value="F:DNA binding"/>
    <property type="evidence" value="ECO:0007669"/>
    <property type="project" value="UniProtKB-KW"/>
</dbReference>
<dbReference type="PANTHER" id="PTHR33154:SF18">
    <property type="entry name" value="ARSENICAL RESISTANCE OPERON REPRESSOR"/>
    <property type="match status" value="1"/>
</dbReference>
<evidence type="ECO:0000256" key="2">
    <source>
        <dbReference type="ARBA" id="ARBA00023125"/>
    </source>
</evidence>
<keyword evidence="2" id="KW-0238">DNA-binding</keyword>
<dbReference type="GO" id="GO:0003700">
    <property type="term" value="F:DNA-binding transcription factor activity"/>
    <property type="evidence" value="ECO:0007669"/>
    <property type="project" value="InterPro"/>
</dbReference>
<comment type="caution">
    <text evidence="5">The sequence shown here is derived from an EMBL/GenBank/DDBJ whole genome shotgun (WGS) entry which is preliminary data.</text>
</comment>
<dbReference type="NCBIfam" id="NF033788">
    <property type="entry name" value="HTH_metalloreg"/>
    <property type="match status" value="1"/>
</dbReference>
<evidence type="ECO:0000313" key="5">
    <source>
        <dbReference type="EMBL" id="KAB3530874.1"/>
    </source>
</evidence>
<dbReference type="PRINTS" id="PR00778">
    <property type="entry name" value="HTHARSR"/>
</dbReference>
<dbReference type="InterPro" id="IPR011991">
    <property type="entry name" value="ArsR-like_HTH"/>
</dbReference>
<dbReference type="EMBL" id="WBZB01000015">
    <property type="protein sequence ID" value="KAB3530874.1"/>
    <property type="molecule type" value="Genomic_DNA"/>
</dbReference>
<dbReference type="AlphaFoldDB" id="A0A833MED0"/>
<keyword evidence="3" id="KW-0804">Transcription</keyword>
<dbReference type="InterPro" id="IPR036388">
    <property type="entry name" value="WH-like_DNA-bd_sf"/>
</dbReference>
<dbReference type="InterPro" id="IPR051081">
    <property type="entry name" value="HTH_MetalResp_TranReg"/>
</dbReference>
<sequence length="106" mass="12169">MLKEVEVFKALGDEGRLKILSMLSQHELCACDIQDTLNLTQPTISHHMRILQKAGLVEVEKRGKWAFYTLNKDAFHGLQDYLKDIISPTDEENFPISKCDCDGFRK</sequence>
<evidence type="ECO:0000256" key="3">
    <source>
        <dbReference type="ARBA" id="ARBA00023163"/>
    </source>
</evidence>
<keyword evidence="1" id="KW-0805">Transcription regulation</keyword>
<dbReference type="CDD" id="cd00090">
    <property type="entry name" value="HTH_ARSR"/>
    <property type="match status" value="1"/>
</dbReference>
<reference evidence="5 6" key="1">
    <citation type="submission" date="2019-10" db="EMBL/GenBank/DDBJ databases">
        <title>Alkaliphilus serpentinus sp. nov. and Alkaliphilus pronyensis sp. nov., two novel anaerobic alkaliphilic species isolated from the serpentinized-hosted hydrothermal field of the Prony Bay (New Caledonia).</title>
        <authorList>
            <person name="Postec A."/>
        </authorList>
    </citation>
    <scope>NUCLEOTIDE SEQUENCE [LARGE SCALE GENOMIC DNA]</scope>
    <source>
        <strain evidence="5 6">LacT</strain>
    </source>
</reference>
<organism evidence="5 6">
    <name type="scientific">Alkaliphilus serpentinus</name>
    <dbReference type="NCBI Taxonomy" id="1482731"/>
    <lineage>
        <taxon>Bacteria</taxon>
        <taxon>Bacillati</taxon>
        <taxon>Bacillota</taxon>
        <taxon>Clostridia</taxon>
        <taxon>Peptostreptococcales</taxon>
        <taxon>Natronincolaceae</taxon>
        <taxon>Alkaliphilus</taxon>
    </lineage>
</organism>
<dbReference type="PANTHER" id="PTHR33154">
    <property type="entry name" value="TRANSCRIPTIONAL REGULATOR, ARSR FAMILY"/>
    <property type="match status" value="1"/>
</dbReference>
<dbReference type="InterPro" id="IPR001845">
    <property type="entry name" value="HTH_ArsR_DNA-bd_dom"/>
</dbReference>
<name>A0A833MED0_9FIRM</name>